<evidence type="ECO:0000313" key="4">
    <source>
        <dbReference type="Proteomes" id="UP000306192"/>
    </source>
</evidence>
<sequence length="389" mass="41214">MITTPLTLDLVRGAAELETTARGVRPHRLPEWVRQQFPDGQLLAVESQPSGVRVAFSTRASRVALVSHPTRLAYRGVVRPRGRIDVFVDGVLTLADVLDGGDTIELDLSTGATTVLPGAPHTTVLEGLGEGEKLVDLWLPHNESIELVSLGTDAPVVAQPGHPALWVHHGSSISHGSNAAGPSETWPAVAARLGGVELRNLGVSGSALVDPFMARVIRDAPADVISVKLGINVVNFDAMRVRAFVPAVHGFLDTIRDAHPTTPLVLISPIFCGIHEHTPGPGAIDPASMATGQAAFMATGTPGDETLGRLTLSVIRRELRSLVERRAQDARLHYLDGTTLYGEADTAGHPLPDNLHPDTVTHRLIGERFASYAFGAAGPFSAFGPAESD</sequence>
<gene>
    <name evidence="3" type="ORF">D4765_05235</name>
</gene>
<evidence type="ECO:0000313" key="3">
    <source>
        <dbReference type="EMBL" id="TIH38977.1"/>
    </source>
</evidence>
<dbReference type="Pfam" id="PF21181">
    <property type="entry name" value="SsfX3_N"/>
    <property type="match status" value="1"/>
</dbReference>
<comment type="caution">
    <text evidence="3">The sequence shown here is derived from an EMBL/GenBank/DDBJ whole genome shotgun (WGS) entry which is preliminary data.</text>
</comment>
<evidence type="ECO:0000259" key="1">
    <source>
        <dbReference type="Pfam" id="PF13472"/>
    </source>
</evidence>
<dbReference type="EMBL" id="QYRT01000007">
    <property type="protein sequence ID" value="TIH38977.1"/>
    <property type="molecule type" value="Genomic_DNA"/>
</dbReference>
<proteinExistence type="predicted"/>
<dbReference type="AlphaFoldDB" id="A0A4T2C4E4"/>
<name>A0A4T2C4E4_9MICO</name>
<feature type="domain" description="SsfX3-like N-terminal" evidence="2">
    <location>
        <begin position="12"/>
        <end position="142"/>
    </location>
</feature>
<feature type="domain" description="SGNH hydrolase-type esterase" evidence="1">
    <location>
        <begin position="170"/>
        <end position="363"/>
    </location>
</feature>
<organism evidence="3 4">
    <name type="scientific">Subtercola vilae</name>
    <dbReference type="NCBI Taxonomy" id="2056433"/>
    <lineage>
        <taxon>Bacteria</taxon>
        <taxon>Bacillati</taxon>
        <taxon>Actinomycetota</taxon>
        <taxon>Actinomycetes</taxon>
        <taxon>Micrococcales</taxon>
        <taxon>Microbacteriaceae</taxon>
        <taxon>Subtercola</taxon>
    </lineage>
</organism>
<dbReference type="InterPro" id="IPR048977">
    <property type="entry name" value="SsfX3-like_N"/>
</dbReference>
<dbReference type="SUPFAM" id="SSF52266">
    <property type="entry name" value="SGNH hydrolase"/>
    <property type="match status" value="1"/>
</dbReference>
<reference evidence="3 4" key="1">
    <citation type="journal article" date="2019" name="Microorganisms">
        <title>Systematic Affiliation and Genome Analysis of Subtercola vilae DB165(T) with Particular Emphasis on Cold Adaptation of an Isolate from a High-Altitude Cold Volcano Lake.</title>
        <authorList>
            <person name="Villalobos A.S."/>
            <person name="Wiese J."/>
            <person name="Imhoff J.F."/>
            <person name="Dorador C."/>
            <person name="Keller A."/>
            <person name="Hentschel U."/>
        </authorList>
    </citation>
    <scope>NUCLEOTIDE SEQUENCE [LARGE SCALE GENOMIC DNA]</scope>
    <source>
        <strain evidence="3 4">DB165</strain>
    </source>
</reference>
<dbReference type="Gene3D" id="3.40.50.1110">
    <property type="entry name" value="SGNH hydrolase"/>
    <property type="match status" value="1"/>
</dbReference>
<protein>
    <submittedName>
        <fullName evidence="3">Lipase</fullName>
    </submittedName>
</protein>
<dbReference type="InterPro" id="IPR013830">
    <property type="entry name" value="SGNH_hydro"/>
</dbReference>
<dbReference type="RefSeq" id="WP_136641204.1">
    <property type="nucleotide sequence ID" value="NZ_QYRT01000007.1"/>
</dbReference>
<keyword evidence="4" id="KW-1185">Reference proteome</keyword>
<dbReference type="Gene3D" id="2.60.120.260">
    <property type="entry name" value="Galactose-binding domain-like"/>
    <property type="match status" value="1"/>
</dbReference>
<dbReference type="OrthoDB" id="2060945at2"/>
<accession>A0A4T2C4E4</accession>
<dbReference type="Proteomes" id="UP000306192">
    <property type="component" value="Unassembled WGS sequence"/>
</dbReference>
<dbReference type="Pfam" id="PF13472">
    <property type="entry name" value="Lipase_GDSL_2"/>
    <property type="match status" value="1"/>
</dbReference>
<evidence type="ECO:0000259" key="2">
    <source>
        <dbReference type="Pfam" id="PF21181"/>
    </source>
</evidence>
<dbReference type="InterPro" id="IPR036514">
    <property type="entry name" value="SGNH_hydro_sf"/>
</dbReference>